<gene>
    <name evidence="2" type="ORF">WN72_28000</name>
</gene>
<accession>A0AAE7NPM5</accession>
<proteinExistence type="predicted"/>
<evidence type="ECO:0000313" key="3">
    <source>
        <dbReference type="Proteomes" id="UP000594015"/>
    </source>
</evidence>
<sequence>MFGEADTCHPVIAQPQPRRHRPRRRAIQYSRGHNGIRIGRGVLDSPPSRGMTAVCWALSLCRPLLSGRHCTSICSPSFWMMPANFFVSASTKSANCCGVP</sequence>
<protein>
    <submittedName>
        <fullName evidence="2">Uncharacterized protein</fullName>
    </submittedName>
</protein>
<feature type="compositionally biased region" description="Basic residues" evidence="1">
    <location>
        <begin position="17"/>
        <end position="26"/>
    </location>
</feature>
<dbReference type="KEGG" id="barh:WN72_28000"/>
<evidence type="ECO:0000313" key="2">
    <source>
        <dbReference type="EMBL" id="QOZ69733.1"/>
    </source>
</evidence>
<evidence type="ECO:0000256" key="1">
    <source>
        <dbReference type="SAM" id="MobiDB-lite"/>
    </source>
</evidence>
<feature type="region of interest" description="Disordered" evidence="1">
    <location>
        <begin position="1"/>
        <end position="30"/>
    </location>
</feature>
<name>A0AAE7NPM5_9BRAD</name>
<dbReference type="Proteomes" id="UP000594015">
    <property type="component" value="Chromosome"/>
</dbReference>
<dbReference type="EMBL" id="CP030050">
    <property type="protein sequence ID" value="QOZ69733.1"/>
    <property type="molecule type" value="Genomic_DNA"/>
</dbReference>
<dbReference type="AlphaFoldDB" id="A0AAE7NPM5"/>
<reference evidence="2 3" key="1">
    <citation type="submission" date="2018-06" db="EMBL/GenBank/DDBJ databases">
        <title>Comparative genomics of Bradyrhizobium nodulating Arachidis hypogaea.</title>
        <authorList>
            <person name="Li Y."/>
        </authorList>
    </citation>
    <scope>NUCLEOTIDE SEQUENCE [LARGE SCALE GENOMIC DNA]</scope>
    <source>
        <strain evidence="2 3">CCBAU 051107</strain>
    </source>
</reference>
<organism evidence="2 3">
    <name type="scientific">Bradyrhizobium arachidis</name>
    <dbReference type="NCBI Taxonomy" id="858423"/>
    <lineage>
        <taxon>Bacteria</taxon>
        <taxon>Pseudomonadati</taxon>
        <taxon>Pseudomonadota</taxon>
        <taxon>Alphaproteobacteria</taxon>
        <taxon>Hyphomicrobiales</taxon>
        <taxon>Nitrobacteraceae</taxon>
        <taxon>Bradyrhizobium</taxon>
    </lineage>
</organism>